<dbReference type="Gene3D" id="3.40.190.10">
    <property type="entry name" value="Periplasmic binding protein-like II"/>
    <property type="match status" value="2"/>
</dbReference>
<dbReference type="InterPro" id="IPR004872">
    <property type="entry name" value="Lipoprotein_NlpA"/>
</dbReference>
<evidence type="ECO:0000256" key="6">
    <source>
        <dbReference type="PIRNR" id="PIRNR002854"/>
    </source>
</evidence>
<dbReference type="PANTHER" id="PTHR30429">
    <property type="entry name" value="D-METHIONINE-BINDING LIPOPROTEIN METQ"/>
    <property type="match status" value="1"/>
</dbReference>
<evidence type="ECO:0000313" key="9">
    <source>
        <dbReference type="EMBL" id="MDA5110827.1"/>
    </source>
</evidence>
<keyword evidence="4" id="KW-0564">Palmitate</keyword>
<organism evidence="9 10">
    <name type="scientific">Brevibacillus thermoruber</name>
    <dbReference type="NCBI Taxonomy" id="33942"/>
    <lineage>
        <taxon>Bacteria</taxon>
        <taxon>Bacillati</taxon>
        <taxon>Bacillota</taxon>
        <taxon>Bacilli</taxon>
        <taxon>Bacillales</taxon>
        <taxon>Paenibacillaceae</taxon>
        <taxon>Brevibacillus</taxon>
    </lineage>
</organism>
<comment type="subcellular location">
    <subcellularLocation>
        <location evidence="1">Membrane</location>
        <topology evidence="1">Lipid-anchor</topology>
    </subcellularLocation>
</comment>
<evidence type="ECO:0000256" key="7">
    <source>
        <dbReference type="PIRSR" id="PIRSR002854-1"/>
    </source>
</evidence>
<evidence type="ECO:0000256" key="4">
    <source>
        <dbReference type="ARBA" id="ARBA00023139"/>
    </source>
</evidence>
<dbReference type="Pfam" id="PF03180">
    <property type="entry name" value="Lipoprotein_9"/>
    <property type="match status" value="1"/>
</dbReference>
<dbReference type="SUPFAM" id="SSF53850">
    <property type="entry name" value="Periplasmic binding protein-like II"/>
    <property type="match status" value="1"/>
</dbReference>
<evidence type="ECO:0000256" key="1">
    <source>
        <dbReference type="ARBA" id="ARBA00004635"/>
    </source>
</evidence>
<evidence type="ECO:0000256" key="2">
    <source>
        <dbReference type="ARBA" id="ARBA00022729"/>
    </source>
</evidence>
<dbReference type="Proteomes" id="UP001151071">
    <property type="component" value="Unassembled WGS sequence"/>
</dbReference>
<reference evidence="9" key="1">
    <citation type="submission" date="2022-12" db="EMBL/GenBank/DDBJ databases">
        <title>Draft genome sequence of the thermophilic strain Brevibacillus thermoruber HT42, isolated from Los Humeros, Puebla, Mexico, with biotechnological potential.</title>
        <authorList>
            <person name="Lara Sanchez J."/>
            <person name="Solis Palacios R."/>
            <person name="Bustos Baena A.S."/>
            <person name="Ruz Baez A.E."/>
            <person name="Espinosa Luna G."/>
            <person name="Oliart Ros R.M."/>
        </authorList>
    </citation>
    <scope>NUCLEOTIDE SEQUENCE</scope>
    <source>
        <strain evidence="9">HT42</strain>
    </source>
</reference>
<gene>
    <name evidence="9" type="ORF">O3V59_21030</name>
</gene>
<feature type="chain" id="PRO_5040790402" description="Lipoprotein" evidence="8">
    <location>
        <begin position="21"/>
        <end position="274"/>
    </location>
</feature>
<evidence type="ECO:0000256" key="8">
    <source>
        <dbReference type="SAM" id="SignalP"/>
    </source>
</evidence>
<sequence>MKKITLLLTLVTSLLSALLAGCGSSAGGQKDLKIGATAGPYSDQLRKGIKPLLEEKGYRVTIVEFQDYVQPNTALLSGSIDANVFQNTAYLDNYIKEQQADLTGIIPIPTVPMGVYSKKHRSLDDIREGTRISLPNDPTNQARALGVLQTLGLLKLRPDADALHVSEKDIVENPKQIQIVPLEAAQLPRSLDDVDYAVVNGNFALASGWKLSDALKLEQTPKPYIIVLTVRTADKDKPFVKDLVEAYRSPSFDELIDREFQGFIKPEYAKEVGQ</sequence>
<keyword evidence="3" id="KW-0472">Membrane</keyword>
<dbReference type="PROSITE" id="PS51257">
    <property type="entry name" value="PROKAR_LIPOPROTEIN"/>
    <property type="match status" value="1"/>
</dbReference>
<evidence type="ECO:0000313" key="10">
    <source>
        <dbReference type="Proteomes" id="UP001151071"/>
    </source>
</evidence>
<keyword evidence="10" id="KW-1185">Reference proteome</keyword>
<dbReference type="GO" id="GO:0016020">
    <property type="term" value="C:membrane"/>
    <property type="evidence" value="ECO:0007669"/>
    <property type="project" value="UniProtKB-SubCell"/>
</dbReference>
<keyword evidence="2 8" id="KW-0732">Signal</keyword>
<proteinExistence type="inferred from homology"/>
<keyword evidence="5 6" id="KW-0449">Lipoprotein</keyword>
<accession>A0A9X3TTF2</accession>
<comment type="caution">
    <text evidence="9">The sequence shown here is derived from an EMBL/GenBank/DDBJ whole genome shotgun (WGS) entry which is preliminary data.</text>
</comment>
<dbReference type="RefSeq" id="WP_029098443.1">
    <property type="nucleotide sequence ID" value="NZ_JAPYYP010000045.1"/>
</dbReference>
<protein>
    <recommendedName>
        <fullName evidence="6">Lipoprotein</fullName>
    </recommendedName>
</protein>
<feature type="lipid moiety-binding region" description="S-diacylglycerol cysteine" evidence="7">
    <location>
        <position position="22"/>
    </location>
</feature>
<dbReference type="PIRSF" id="PIRSF002854">
    <property type="entry name" value="MetQ"/>
    <property type="match status" value="1"/>
</dbReference>
<evidence type="ECO:0000256" key="5">
    <source>
        <dbReference type="ARBA" id="ARBA00023288"/>
    </source>
</evidence>
<dbReference type="AlphaFoldDB" id="A0A9X3TTF2"/>
<comment type="similarity">
    <text evidence="6">Belongs to the nlpA lipoprotein family.</text>
</comment>
<feature type="signal peptide" evidence="8">
    <location>
        <begin position="1"/>
        <end position="20"/>
    </location>
</feature>
<dbReference type="EMBL" id="JAPYYP010000045">
    <property type="protein sequence ID" value="MDA5110827.1"/>
    <property type="molecule type" value="Genomic_DNA"/>
</dbReference>
<evidence type="ECO:0000256" key="3">
    <source>
        <dbReference type="ARBA" id="ARBA00023136"/>
    </source>
</evidence>
<dbReference type="PANTHER" id="PTHR30429:SF0">
    <property type="entry name" value="METHIONINE-BINDING LIPOPROTEIN METQ"/>
    <property type="match status" value="1"/>
</dbReference>
<name>A0A9X3TTF2_9BACL</name>